<feature type="compositionally biased region" description="Basic and acidic residues" evidence="1">
    <location>
        <begin position="365"/>
        <end position="376"/>
    </location>
</feature>
<feature type="compositionally biased region" description="Low complexity" evidence="1">
    <location>
        <begin position="135"/>
        <end position="158"/>
    </location>
</feature>
<dbReference type="Pfam" id="PF00075">
    <property type="entry name" value="RNase_H"/>
    <property type="match status" value="1"/>
</dbReference>
<keyword evidence="4" id="KW-1185">Reference proteome</keyword>
<dbReference type="InterPro" id="IPR036397">
    <property type="entry name" value="RNaseH_sf"/>
</dbReference>
<sequence length="565" mass="60351">MIRWFRNLGTLFKKPRGTGIVKTETTNQTSQRVEEVQEVMDCQEDRRSLGGKGGGGGGGGGHGGGHGGGGHGGGGHGGGHSGGHGGSHGGGHSGKHGGNHGSGHGGRSSHSGYGGRSASRGSAGNQHYTSTKSNGRTGRSASTNTSNSTSRASRSRSTGKNIREFRNSEIQSSMATSSRNYSTTTSTRSTNPTNSSNTIPTTTSTNTYSQKTTKSTRSSSGYSTSSIGSTASKSADRSVSSGISSVASGTASQKSCKSTASTGTVSNEKSRGRSTTRRDNINSAVSRKSQRSRSRSVSRGRSRNRKKCKKDISKKKLTGSTYNRPRPESPGKSTKGPHVSRKDAALKEVLSPTNRASQLNRSHSALHEKNYHERQKTPNGVWNEMFPKGSLIMYTDGSYLKREHRSGIGIFVAPGHELNRSQRIHGNIQDNNFAEFLAVKTALQNALKNETYRNQKIVIRTDCLNVIEALKGIRGTAYPGLKNEVESLAKYFPKGVDFQHVYAHEGDPGNELADTFAGIATGKSQGYGGGFRRNRSASRERNRLRSKSNDPAMIRSRSHSIQGRL</sequence>
<name>A0A2G5V0I8_9PELO</name>
<protein>
    <recommendedName>
        <fullName evidence="2">RNase H type-1 domain-containing protein</fullName>
    </recommendedName>
</protein>
<dbReference type="Proteomes" id="UP000230233">
    <property type="component" value="Chromosome II"/>
</dbReference>
<evidence type="ECO:0000313" key="4">
    <source>
        <dbReference type="Proteomes" id="UP000230233"/>
    </source>
</evidence>
<dbReference type="InterPro" id="IPR002156">
    <property type="entry name" value="RNaseH_domain"/>
</dbReference>
<comment type="caution">
    <text evidence="3">The sequence shown here is derived from an EMBL/GenBank/DDBJ whole genome shotgun (WGS) entry which is preliminary data.</text>
</comment>
<dbReference type="GO" id="GO:0004523">
    <property type="term" value="F:RNA-DNA hybrid ribonuclease activity"/>
    <property type="evidence" value="ECO:0007669"/>
    <property type="project" value="InterPro"/>
</dbReference>
<feature type="compositionally biased region" description="Polar residues" evidence="1">
    <location>
        <begin position="125"/>
        <end position="134"/>
    </location>
</feature>
<evidence type="ECO:0000313" key="3">
    <source>
        <dbReference type="EMBL" id="PIC45285.1"/>
    </source>
</evidence>
<accession>A0A2G5V0I8</accession>
<reference evidence="4" key="1">
    <citation type="submission" date="2017-10" db="EMBL/GenBank/DDBJ databases">
        <title>Rapid genome shrinkage in a self-fertile nematode reveals novel sperm competition proteins.</title>
        <authorList>
            <person name="Yin D."/>
            <person name="Schwarz E.M."/>
            <person name="Thomas C.G."/>
            <person name="Felde R.L."/>
            <person name="Korf I.F."/>
            <person name="Cutter A.D."/>
            <person name="Schartner C.M."/>
            <person name="Ralston E.J."/>
            <person name="Meyer B.J."/>
            <person name="Haag E.S."/>
        </authorList>
    </citation>
    <scope>NUCLEOTIDE SEQUENCE [LARGE SCALE GENOMIC DNA]</scope>
    <source>
        <strain evidence="4">JU1422</strain>
    </source>
</reference>
<feature type="compositionally biased region" description="Low complexity" evidence="1">
    <location>
        <begin position="176"/>
        <end position="252"/>
    </location>
</feature>
<dbReference type="Gene3D" id="3.30.420.10">
    <property type="entry name" value="Ribonuclease H-like superfamily/Ribonuclease H"/>
    <property type="match status" value="1"/>
</dbReference>
<dbReference type="InterPro" id="IPR012337">
    <property type="entry name" value="RNaseH-like_sf"/>
</dbReference>
<feature type="compositionally biased region" description="Basic residues" evidence="1">
    <location>
        <begin position="288"/>
        <end position="317"/>
    </location>
</feature>
<feature type="domain" description="RNase H type-1" evidence="2">
    <location>
        <begin position="387"/>
        <end position="522"/>
    </location>
</feature>
<feature type="compositionally biased region" description="Low complexity" evidence="1">
    <location>
        <begin position="108"/>
        <end position="124"/>
    </location>
</feature>
<feature type="compositionally biased region" description="Gly residues" evidence="1">
    <location>
        <begin position="50"/>
        <end position="92"/>
    </location>
</feature>
<dbReference type="EMBL" id="PDUG01000002">
    <property type="protein sequence ID" value="PIC45285.1"/>
    <property type="molecule type" value="Genomic_DNA"/>
</dbReference>
<dbReference type="AlphaFoldDB" id="A0A2G5V0I8"/>
<proteinExistence type="predicted"/>
<evidence type="ECO:0000259" key="2">
    <source>
        <dbReference type="PROSITE" id="PS50879"/>
    </source>
</evidence>
<dbReference type="FunFam" id="3.30.420.10:FF:000181">
    <property type="entry name" value="RNase H"/>
    <property type="match status" value="1"/>
</dbReference>
<feature type="region of interest" description="Disordered" evidence="1">
    <location>
        <begin position="38"/>
        <end position="376"/>
    </location>
</feature>
<dbReference type="SUPFAM" id="SSF53098">
    <property type="entry name" value="Ribonuclease H-like"/>
    <property type="match status" value="1"/>
</dbReference>
<feature type="compositionally biased region" description="Polar residues" evidence="1">
    <location>
        <begin position="351"/>
        <end position="363"/>
    </location>
</feature>
<dbReference type="STRING" id="1611254.A0A2G5V0I8"/>
<dbReference type="OrthoDB" id="407198at2759"/>
<feature type="compositionally biased region" description="Polar residues" evidence="1">
    <location>
        <begin position="253"/>
        <end position="267"/>
    </location>
</feature>
<organism evidence="3 4">
    <name type="scientific">Caenorhabditis nigoni</name>
    <dbReference type="NCBI Taxonomy" id="1611254"/>
    <lineage>
        <taxon>Eukaryota</taxon>
        <taxon>Metazoa</taxon>
        <taxon>Ecdysozoa</taxon>
        <taxon>Nematoda</taxon>
        <taxon>Chromadorea</taxon>
        <taxon>Rhabditida</taxon>
        <taxon>Rhabditina</taxon>
        <taxon>Rhabditomorpha</taxon>
        <taxon>Rhabditoidea</taxon>
        <taxon>Rhabditidae</taxon>
        <taxon>Peloderinae</taxon>
        <taxon>Caenorhabditis</taxon>
    </lineage>
</organism>
<gene>
    <name evidence="3" type="primary">Cni-rnh-1.1</name>
    <name evidence="3" type="synonym">Cnig_chr_II.g5358</name>
    <name evidence="3" type="ORF">B9Z55_005358</name>
</gene>
<evidence type="ECO:0000256" key="1">
    <source>
        <dbReference type="SAM" id="MobiDB-lite"/>
    </source>
</evidence>
<feature type="region of interest" description="Disordered" evidence="1">
    <location>
        <begin position="524"/>
        <end position="565"/>
    </location>
</feature>
<feature type="compositionally biased region" description="Basic and acidic residues" evidence="1">
    <location>
        <begin position="268"/>
        <end position="280"/>
    </location>
</feature>
<dbReference type="PROSITE" id="PS50879">
    <property type="entry name" value="RNASE_H_1"/>
    <property type="match status" value="1"/>
</dbReference>
<dbReference type="GO" id="GO:0003676">
    <property type="term" value="F:nucleic acid binding"/>
    <property type="evidence" value="ECO:0007669"/>
    <property type="project" value="InterPro"/>
</dbReference>